<gene>
    <name evidence="1" type="ORF">EOI86_16865</name>
</gene>
<protein>
    <recommendedName>
        <fullName evidence="3">PAS domain-containing protein</fullName>
    </recommendedName>
</protein>
<dbReference type="Proteomes" id="UP000287447">
    <property type="component" value="Unassembled WGS sequence"/>
</dbReference>
<evidence type="ECO:0008006" key="3">
    <source>
        <dbReference type="Google" id="ProtNLM"/>
    </source>
</evidence>
<keyword evidence="2" id="KW-1185">Reference proteome</keyword>
<dbReference type="AlphaFoldDB" id="A0A3S2Z9P3"/>
<evidence type="ECO:0000313" key="2">
    <source>
        <dbReference type="Proteomes" id="UP000287447"/>
    </source>
</evidence>
<evidence type="ECO:0000313" key="1">
    <source>
        <dbReference type="EMBL" id="RVU36834.1"/>
    </source>
</evidence>
<dbReference type="RefSeq" id="WP_127766310.1">
    <property type="nucleotide sequence ID" value="NZ_SADE01000002.1"/>
</dbReference>
<organism evidence="1 2">
    <name type="scientific">Hwanghaeella grinnelliae</name>
    <dbReference type="NCBI Taxonomy" id="2500179"/>
    <lineage>
        <taxon>Bacteria</taxon>
        <taxon>Pseudomonadati</taxon>
        <taxon>Pseudomonadota</taxon>
        <taxon>Alphaproteobacteria</taxon>
        <taxon>Rhodospirillales</taxon>
        <taxon>Rhodospirillaceae</taxon>
        <taxon>Hwanghaeella</taxon>
    </lineage>
</organism>
<comment type="caution">
    <text evidence="1">The sequence shown here is derived from an EMBL/GenBank/DDBJ whole genome shotgun (WGS) entry which is preliminary data.</text>
</comment>
<name>A0A3S2Z9P3_9PROT</name>
<dbReference type="EMBL" id="SADE01000002">
    <property type="protein sequence ID" value="RVU36834.1"/>
    <property type="molecule type" value="Genomic_DNA"/>
</dbReference>
<accession>A0A3S2Z9P3</accession>
<sequence>MVKRLNFQPLSSFTKGRALVDDAMSRRPPRTIDLDEALDVAGMRDHHRKLMESAVDGVIEWDRFDIIDFGPIMPSIALLDSVTDEDGNQDFKYGYVGESINEIAQRPLRGLKLGDVLVGEAKEKIISEYAAALNGGHPRVSVGRVTISDLDWVQYMRFLYPVRRDGEVNRILLIMLFSL</sequence>
<reference evidence="2" key="1">
    <citation type="submission" date="2019-01" db="EMBL/GenBank/DDBJ databases">
        <title>Gri0909 isolated from a small marine red alga.</title>
        <authorList>
            <person name="Kim J."/>
            <person name="Jeong S.E."/>
            <person name="Jeon C.O."/>
        </authorList>
    </citation>
    <scope>NUCLEOTIDE SEQUENCE [LARGE SCALE GENOMIC DNA]</scope>
    <source>
        <strain evidence="2">Gri0909</strain>
    </source>
</reference>
<proteinExistence type="predicted"/>